<evidence type="ECO:0000256" key="1">
    <source>
        <dbReference type="SAM" id="MobiDB-lite"/>
    </source>
</evidence>
<proteinExistence type="predicted"/>
<dbReference type="RefSeq" id="WP_141443633.1">
    <property type="nucleotide sequence ID" value="NZ_CP038231.1"/>
</dbReference>
<evidence type="ECO:0000259" key="2">
    <source>
        <dbReference type="PROSITE" id="PS50828"/>
    </source>
</evidence>
<dbReference type="PROSITE" id="PS50828">
    <property type="entry name" value="SMR"/>
    <property type="match status" value="1"/>
</dbReference>
<gene>
    <name evidence="3" type="ORF">E3E12_06715</name>
</gene>
<dbReference type="InterPro" id="IPR002625">
    <property type="entry name" value="Smr_dom"/>
</dbReference>
<name>A0A4Y6UBS7_9PROT</name>
<reference evidence="3 4" key="1">
    <citation type="submission" date="2019-03" db="EMBL/GenBank/DDBJ databases">
        <title>The complete genome sequence of Swingsia_sp. F3b2 LMG30590(T).</title>
        <authorList>
            <person name="Chua K.-O."/>
            <person name="Chan K.-G."/>
            <person name="See-Too W.-S."/>
        </authorList>
    </citation>
    <scope>NUCLEOTIDE SEQUENCE [LARGE SCALE GENOMIC DNA]</scope>
    <source>
        <strain evidence="3 4">F3b2</strain>
    </source>
</reference>
<accession>A0A4Y6UBS7</accession>
<dbReference type="InterPro" id="IPR036063">
    <property type="entry name" value="Smr_dom_sf"/>
</dbReference>
<dbReference type="SMART" id="SM00463">
    <property type="entry name" value="SMR"/>
    <property type="match status" value="1"/>
</dbReference>
<evidence type="ECO:0000313" key="4">
    <source>
        <dbReference type="Proteomes" id="UP000318709"/>
    </source>
</evidence>
<dbReference type="KEGG" id="swf:E3E12_06715"/>
<feature type="region of interest" description="Disordered" evidence="1">
    <location>
        <begin position="50"/>
        <end position="112"/>
    </location>
</feature>
<keyword evidence="4" id="KW-1185">Reference proteome</keyword>
<organism evidence="3 4">
    <name type="scientific">Formicincola oecophyllae</name>
    <dbReference type="NCBI Taxonomy" id="2558361"/>
    <lineage>
        <taxon>Bacteria</taxon>
        <taxon>Pseudomonadati</taxon>
        <taxon>Pseudomonadota</taxon>
        <taxon>Alphaproteobacteria</taxon>
        <taxon>Acetobacterales</taxon>
        <taxon>Acetobacteraceae</taxon>
        <taxon>Formicincola</taxon>
    </lineage>
</organism>
<dbReference type="AlphaFoldDB" id="A0A4Y6UBS7"/>
<feature type="domain" description="Smr" evidence="2">
    <location>
        <begin position="190"/>
        <end position="269"/>
    </location>
</feature>
<dbReference type="PANTHER" id="PTHR35562">
    <property type="entry name" value="DNA ENDONUCLEASE SMRA-RELATED"/>
    <property type="match status" value="1"/>
</dbReference>
<dbReference type="Proteomes" id="UP000318709">
    <property type="component" value="Chromosome"/>
</dbReference>
<sequence>MAQGRDEEAKLWRHYVRRSGTAPAPETGLGGRFLPEVMLGATSRSALATHLLGPKEGPKAGGRGGVRAQSRARTARRPSKARLNSPLNNPDNHHGQAQLSSPPPSSQAPQTALVEGAWLQFKAGLAAGPQPAWQSLASLRPARHHQGRRERLARFQTEQARRQAERQQVHNNLALVRHVSSAKRAVDARCDLHGLSVADAYWVFCAFMRRALEQGMRCVEIITGIGRFSGGQIKHEARHWLENSEFRQHVQISVHPDPGNKGAIKVLLKRRR</sequence>
<evidence type="ECO:0000313" key="3">
    <source>
        <dbReference type="EMBL" id="QDH13926.1"/>
    </source>
</evidence>
<protein>
    <submittedName>
        <fullName evidence="3">Smr/MutS family protein</fullName>
    </submittedName>
</protein>
<dbReference type="Gene3D" id="3.30.1370.110">
    <property type="match status" value="1"/>
</dbReference>
<dbReference type="EMBL" id="CP038231">
    <property type="protein sequence ID" value="QDH13926.1"/>
    <property type="molecule type" value="Genomic_DNA"/>
</dbReference>
<dbReference type="Pfam" id="PF01713">
    <property type="entry name" value="Smr"/>
    <property type="match status" value="1"/>
</dbReference>
<dbReference type="OrthoDB" id="7165597at2"/>
<dbReference type="PANTHER" id="PTHR35562:SF2">
    <property type="entry name" value="DNA ENDONUCLEASE SMRA-RELATED"/>
    <property type="match status" value="1"/>
</dbReference>
<dbReference type="SUPFAM" id="SSF160443">
    <property type="entry name" value="SMR domain-like"/>
    <property type="match status" value="1"/>
</dbReference>